<dbReference type="Pfam" id="PF06094">
    <property type="entry name" value="GGACT"/>
    <property type="match status" value="1"/>
</dbReference>
<gene>
    <name evidence="6" type="ORF">BDN70DRAFT_797258</name>
</gene>
<dbReference type="SUPFAM" id="SSF110857">
    <property type="entry name" value="Gamma-glutamyl cyclotransferase-like"/>
    <property type="match status" value="1"/>
</dbReference>
<reference evidence="6" key="1">
    <citation type="submission" date="2020-11" db="EMBL/GenBank/DDBJ databases">
        <authorList>
            <consortium name="DOE Joint Genome Institute"/>
            <person name="Ahrendt S."/>
            <person name="Riley R."/>
            <person name="Andreopoulos W."/>
            <person name="Labutti K."/>
            <person name="Pangilinan J."/>
            <person name="Ruiz-Duenas F.J."/>
            <person name="Barrasa J.M."/>
            <person name="Sanchez-Garcia M."/>
            <person name="Camarero S."/>
            <person name="Miyauchi S."/>
            <person name="Serrano A."/>
            <person name="Linde D."/>
            <person name="Babiker R."/>
            <person name="Drula E."/>
            <person name="Ayuso-Fernandez I."/>
            <person name="Pacheco R."/>
            <person name="Padilla G."/>
            <person name="Ferreira P."/>
            <person name="Barriuso J."/>
            <person name="Kellner H."/>
            <person name="Castanera R."/>
            <person name="Alfaro M."/>
            <person name="Ramirez L."/>
            <person name="Pisabarro A.G."/>
            <person name="Kuo A."/>
            <person name="Tritt A."/>
            <person name="Lipzen A."/>
            <person name="He G."/>
            <person name="Yan M."/>
            <person name="Ng V."/>
            <person name="Cullen D."/>
            <person name="Martin F."/>
            <person name="Rosso M.-N."/>
            <person name="Henrissat B."/>
            <person name="Hibbett D."/>
            <person name="Martinez A.T."/>
            <person name="Grigoriev I.V."/>
        </authorList>
    </citation>
    <scope>NUCLEOTIDE SEQUENCE</scope>
    <source>
        <strain evidence="6">CIRM-BRFM 674</strain>
    </source>
</reference>
<dbReference type="GO" id="GO:0003839">
    <property type="term" value="F:gamma-glutamylcyclotransferase activity"/>
    <property type="evidence" value="ECO:0007669"/>
    <property type="project" value="UniProtKB-EC"/>
</dbReference>
<dbReference type="AlphaFoldDB" id="A0A9P6D691"/>
<keyword evidence="7" id="KW-1185">Reference proteome</keyword>
<accession>A0A9P6D691</accession>
<protein>
    <recommendedName>
        <fullName evidence="1">gamma-glutamylcyclotransferase</fullName>
        <ecNumber evidence="1">4.3.2.9</ecNumber>
    </recommendedName>
</protein>
<evidence type="ECO:0000313" key="7">
    <source>
        <dbReference type="Proteomes" id="UP000807469"/>
    </source>
</evidence>
<dbReference type="InterPro" id="IPR017939">
    <property type="entry name" value="G-Glutamylcylcotransferase"/>
</dbReference>
<dbReference type="Gene3D" id="3.10.490.10">
    <property type="entry name" value="Gamma-glutamyl cyclotransferase-like"/>
    <property type="match status" value="1"/>
</dbReference>
<sequence length="159" mass="18375">MSKTVYFGYGSNFWLDQMKRRCPESRFIGIGRLDHWKWIINVRGYANIIPSHGDVVYGLMYELSAADEHDLDLYEGPTYAKKILSLTTHKSEIIAESVEALTYIDELRKSESHPRTEYIYRMNMGIADALEMGIPQEYVEKYLRPFIPSSDNPALGNEN</sequence>
<name>A0A9P6D691_9AGAR</name>
<evidence type="ECO:0000313" key="6">
    <source>
        <dbReference type="EMBL" id="KAF9484675.1"/>
    </source>
</evidence>
<dbReference type="PANTHER" id="PTHR12935">
    <property type="entry name" value="GAMMA-GLUTAMYLCYCLOTRANSFERASE"/>
    <property type="match status" value="1"/>
</dbReference>
<proteinExistence type="predicted"/>
<dbReference type="InterPro" id="IPR009288">
    <property type="entry name" value="AIG2-like_dom"/>
</dbReference>
<dbReference type="EC" id="4.3.2.9" evidence="1"/>
<keyword evidence="2" id="KW-0456">Lyase</keyword>
<evidence type="ECO:0000256" key="2">
    <source>
        <dbReference type="ARBA" id="ARBA00023239"/>
    </source>
</evidence>
<dbReference type="EMBL" id="MU155141">
    <property type="protein sequence ID" value="KAF9484675.1"/>
    <property type="molecule type" value="Genomic_DNA"/>
</dbReference>
<evidence type="ECO:0000256" key="1">
    <source>
        <dbReference type="ARBA" id="ARBA00012346"/>
    </source>
</evidence>
<feature type="binding site" evidence="4">
    <location>
        <begin position="6"/>
        <end position="11"/>
    </location>
    <ligand>
        <name>substrate</name>
    </ligand>
</feature>
<organism evidence="6 7">
    <name type="scientific">Pholiota conissans</name>
    <dbReference type="NCBI Taxonomy" id="109636"/>
    <lineage>
        <taxon>Eukaryota</taxon>
        <taxon>Fungi</taxon>
        <taxon>Dikarya</taxon>
        <taxon>Basidiomycota</taxon>
        <taxon>Agaricomycotina</taxon>
        <taxon>Agaricomycetes</taxon>
        <taxon>Agaricomycetidae</taxon>
        <taxon>Agaricales</taxon>
        <taxon>Agaricineae</taxon>
        <taxon>Strophariaceae</taxon>
        <taxon>Pholiota</taxon>
    </lineage>
</organism>
<evidence type="ECO:0000256" key="4">
    <source>
        <dbReference type="PIRSR" id="PIRSR617939-2"/>
    </source>
</evidence>
<dbReference type="Proteomes" id="UP000807469">
    <property type="component" value="Unassembled WGS sequence"/>
</dbReference>
<dbReference type="InterPro" id="IPR036568">
    <property type="entry name" value="GGCT-like_sf"/>
</dbReference>
<feature type="domain" description="Gamma-glutamylcyclotransferase AIG2-like" evidence="5">
    <location>
        <begin position="6"/>
        <end position="111"/>
    </location>
</feature>
<dbReference type="OrthoDB" id="2924818at2759"/>
<dbReference type="CDD" id="cd06661">
    <property type="entry name" value="GGCT_like"/>
    <property type="match status" value="1"/>
</dbReference>
<dbReference type="PANTHER" id="PTHR12935:SF0">
    <property type="entry name" value="GAMMA-GLUTAMYLCYCLOTRANSFERASE"/>
    <property type="match status" value="1"/>
</dbReference>
<feature type="active site" description="Proton acceptor" evidence="3">
    <location>
        <position position="75"/>
    </location>
</feature>
<evidence type="ECO:0000256" key="3">
    <source>
        <dbReference type="PIRSR" id="PIRSR617939-1"/>
    </source>
</evidence>
<comment type="caution">
    <text evidence="6">The sequence shown here is derived from an EMBL/GenBank/DDBJ whole genome shotgun (WGS) entry which is preliminary data.</text>
</comment>
<dbReference type="InterPro" id="IPR013024">
    <property type="entry name" value="GGCT-like"/>
</dbReference>
<evidence type="ECO:0000259" key="5">
    <source>
        <dbReference type="Pfam" id="PF06094"/>
    </source>
</evidence>